<dbReference type="EMBL" id="VDFC01000149">
    <property type="protein sequence ID" value="KAA0913340.1"/>
    <property type="molecule type" value="Genomic_DNA"/>
</dbReference>
<reference evidence="5 6" key="1">
    <citation type="submission" date="2019-05" db="EMBL/GenBank/DDBJ databases">
        <authorList>
            <person name="Hariharan J."/>
            <person name="Choudoir M.J."/>
            <person name="Diebold P."/>
            <person name="Panke-Buisse K."/>
            <person name="Buckley D.H."/>
        </authorList>
    </citation>
    <scope>NUCLEOTIDE SEQUENCE [LARGE SCALE GENOMIC DNA]</scope>
    <source>
        <strain evidence="5 6">SUN51</strain>
    </source>
</reference>
<keyword evidence="1" id="KW-0805">Transcription regulation</keyword>
<protein>
    <submittedName>
        <fullName evidence="5">Response regulator transcription factor</fullName>
    </submittedName>
</protein>
<dbReference type="SUPFAM" id="SSF46894">
    <property type="entry name" value="C-terminal effector domain of the bipartite response regulators"/>
    <property type="match status" value="1"/>
</dbReference>
<evidence type="ECO:0000259" key="4">
    <source>
        <dbReference type="PROSITE" id="PS50043"/>
    </source>
</evidence>
<dbReference type="CDD" id="cd06170">
    <property type="entry name" value="LuxR_C_like"/>
    <property type="match status" value="1"/>
</dbReference>
<dbReference type="Pfam" id="PF00196">
    <property type="entry name" value="GerE"/>
    <property type="match status" value="1"/>
</dbReference>
<dbReference type="GO" id="GO:0006355">
    <property type="term" value="P:regulation of DNA-templated transcription"/>
    <property type="evidence" value="ECO:0007669"/>
    <property type="project" value="InterPro"/>
</dbReference>
<dbReference type="PANTHER" id="PTHR44688:SF16">
    <property type="entry name" value="DNA-BINDING TRANSCRIPTIONAL ACTIVATOR DEVR_DOSR"/>
    <property type="match status" value="1"/>
</dbReference>
<dbReference type="AlphaFoldDB" id="A0A5A9Z824"/>
<dbReference type="Gene3D" id="1.10.10.10">
    <property type="entry name" value="Winged helix-like DNA-binding domain superfamily/Winged helix DNA-binding domain"/>
    <property type="match status" value="1"/>
</dbReference>
<proteinExistence type="predicted"/>
<dbReference type="PANTHER" id="PTHR44688">
    <property type="entry name" value="DNA-BINDING TRANSCRIPTIONAL ACTIVATOR DEVR_DOSR"/>
    <property type="match status" value="1"/>
</dbReference>
<evidence type="ECO:0000256" key="2">
    <source>
        <dbReference type="ARBA" id="ARBA00023125"/>
    </source>
</evidence>
<dbReference type="OrthoDB" id="3178272at2"/>
<keyword evidence="6" id="KW-1185">Reference proteome</keyword>
<dbReference type="PRINTS" id="PR00038">
    <property type="entry name" value="HTHLUXR"/>
</dbReference>
<accession>A0A5A9Z824</accession>
<comment type="caution">
    <text evidence="5">The sequence shown here is derived from an EMBL/GenBank/DDBJ whole genome shotgun (WGS) entry which is preliminary data.</text>
</comment>
<dbReference type="InterPro" id="IPR036388">
    <property type="entry name" value="WH-like_DNA-bd_sf"/>
</dbReference>
<keyword evidence="3" id="KW-0804">Transcription</keyword>
<dbReference type="SMART" id="SM00421">
    <property type="entry name" value="HTH_LUXR"/>
    <property type="match status" value="1"/>
</dbReference>
<dbReference type="InterPro" id="IPR016032">
    <property type="entry name" value="Sig_transdc_resp-reg_C-effctor"/>
</dbReference>
<dbReference type="Proteomes" id="UP000324965">
    <property type="component" value="Unassembled WGS sequence"/>
</dbReference>
<dbReference type="PROSITE" id="PS50043">
    <property type="entry name" value="HTH_LUXR_2"/>
    <property type="match status" value="1"/>
</dbReference>
<gene>
    <name evidence="5" type="ORF">FGF04_38690</name>
</gene>
<organism evidence="5 6">
    <name type="scientific">Streptomyces apricus</name>
    <dbReference type="NCBI Taxonomy" id="1828112"/>
    <lineage>
        <taxon>Bacteria</taxon>
        <taxon>Bacillati</taxon>
        <taxon>Actinomycetota</taxon>
        <taxon>Actinomycetes</taxon>
        <taxon>Kitasatosporales</taxon>
        <taxon>Streptomycetaceae</taxon>
        <taxon>Streptomyces</taxon>
    </lineage>
</organism>
<dbReference type="InterPro" id="IPR000792">
    <property type="entry name" value="Tscrpt_reg_LuxR_C"/>
</dbReference>
<evidence type="ECO:0000313" key="5">
    <source>
        <dbReference type="EMBL" id="KAA0913340.1"/>
    </source>
</evidence>
<evidence type="ECO:0000313" key="6">
    <source>
        <dbReference type="Proteomes" id="UP000324965"/>
    </source>
</evidence>
<dbReference type="GO" id="GO:0003677">
    <property type="term" value="F:DNA binding"/>
    <property type="evidence" value="ECO:0007669"/>
    <property type="project" value="UniProtKB-KW"/>
</dbReference>
<sequence length="293" mass="32980">MLPGRNFHRYKENYLQRISSAGDDCCVADFSQRDYEHMLDLAVAVLESRNHESMWHVVGQEILGVLHATTTIFVNLDWRRRTGHSEGWAPAWVGRTPVEELVGRRMQQEHPLFRYTSGGRRRPVTVDEVSDRTDWLKSDCYHEAYEIYGTTRQMVLPLPATGEVIRGFIMGRPGKDFTLRETALAGRLQPLLRSIDIHIREMRRLRQNVKGDGAADPAGRAAELGITPRELTVLQVLAEGLTAAAIGRRLNISVRTVHAHLDKLYRKLGTSDRLSTVLLAKDLGLTPSPGNGP</sequence>
<evidence type="ECO:0000256" key="3">
    <source>
        <dbReference type="ARBA" id="ARBA00023163"/>
    </source>
</evidence>
<keyword evidence="2" id="KW-0238">DNA-binding</keyword>
<feature type="domain" description="HTH luxR-type" evidence="4">
    <location>
        <begin position="219"/>
        <end position="284"/>
    </location>
</feature>
<name>A0A5A9Z824_9ACTN</name>
<evidence type="ECO:0000256" key="1">
    <source>
        <dbReference type="ARBA" id="ARBA00023015"/>
    </source>
</evidence>